<sequence length="345" mass="38716">MEDEVTRLPSSPREDPSSPEVALPPIEREGETIMSACPGEVAFHEDGFQASLRLPIHPSIRMILHSYICLAQLVPNAWRSIVCTVVLWQYHKRISLKKLAQKVDESKSESSAIKPTLAKGAVIGKKRSREESSTSPRKKGKAPGSLKGKETVPPFEAKKEDSGGLIPLSNKEKVVKLTMVTKFFHTIGQQAVVLESCLAVRTKEAGDEVTLQQGQAIDELTKMKDDQDATEDRLENSEILVVELRQNVARSKKLTMEEFKSSNEFQDAVEATTSKYFCVGFDFCKRQLHRHHLDLAIDVEGMGLNYDLFDDEEEKELEEKQEKENEDKKGEKEKKEGEGTSPFSP</sequence>
<gene>
    <name evidence="3" type="ORF">Acr_04g0002350</name>
</gene>
<accession>A0A7J0EIN6</accession>
<protein>
    <submittedName>
        <fullName evidence="3">Uncharacterized protein</fullName>
    </submittedName>
</protein>
<feature type="region of interest" description="Disordered" evidence="2">
    <location>
        <begin position="1"/>
        <end position="21"/>
    </location>
</feature>
<evidence type="ECO:0000256" key="1">
    <source>
        <dbReference type="SAM" id="Coils"/>
    </source>
</evidence>
<dbReference type="Proteomes" id="UP000585474">
    <property type="component" value="Unassembled WGS sequence"/>
</dbReference>
<feature type="compositionally biased region" description="Basic and acidic residues" evidence="2">
    <location>
        <begin position="317"/>
        <end position="338"/>
    </location>
</feature>
<evidence type="ECO:0000313" key="4">
    <source>
        <dbReference type="Proteomes" id="UP000585474"/>
    </source>
</evidence>
<reference evidence="3 4" key="1">
    <citation type="submission" date="2019-07" db="EMBL/GenBank/DDBJ databases">
        <title>De Novo Assembly of kiwifruit Actinidia rufa.</title>
        <authorList>
            <person name="Sugita-Konishi S."/>
            <person name="Sato K."/>
            <person name="Mori E."/>
            <person name="Abe Y."/>
            <person name="Kisaki G."/>
            <person name="Hamano K."/>
            <person name="Suezawa K."/>
            <person name="Otani M."/>
            <person name="Fukuda T."/>
            <person name="Manabe T."/>
            <person name="Gomi K."/>
            <person name="Tabuchi M."/>
            <person name="Akimitsu K."/>
            <person name="Kataoka I."/>
        </authorList>
    </citation>
    <scope>NUCLEOTIDE SEQUENCE [LARGE SCALE GENOMIC DNA]</scope>
    <source>
        <strain evidence="4">cv. Fuchu</strain>
    </source>
</reference>
<feature type="compositionally biased region" description="Basic and acidic residues" evidence="2">
    <location>
        <begin position="1"/>
        <end position="16"/>
    </location>
</feature>
<name>A0A7J0EIN6_9ERIC</name>
<organism evidence="3 4">
    <name type="scientific">Actinidia rufa</name>
    <dbReference type="NCBI Taxonomy" id="165716"/>
    <lineage>
        <taxon>Eukaryota</taxon>
        <taxon>Viridiplantae</taxon>
        <taxon>Streptophyta</taxon>
        <taxon>Embryophyta</taxon>
        <taxon>Tracheophyta</taxon>
        <taxon>Spermatophyta</taxon>
        <taxon>Magnoliopsida</taxon>
        <taxon>eudicotyledons</taxon>
        <taxon>Gunneridae</taxon>
        <taxon>Pentapetalae</taxon>
        <taxon>asterids</taxon>
        <taxon>Ericales</taxon>
        <taxon>Actinidiaceae</taxon>
        <taxon>Actinidia</taxon>
    </lineage>
</organism>
<proteinExistence type="predicted"/>
<evidence type="ECO:0000256" key="2">
    <source>
        <dbReference type="SAM" id="MobiDB-lite"/>
    </source>
</evidence>
<keyword evidence="1" id="KW-0175">Coiled coil</keyword>
<keyword evidence="4" id="KW-1185">Reference proteome</keyword>
<evidence type="ECO:0000313" key="3">
    <source>
        <dbReference type="EMBL" id="GFY85497.1"/>
    </source>
</evidence>
<feature type="region of interest" description="Disordered" evidence="2">
    <location>
        <begin position="310"/>
        <end position="345"/>
    </location>
</feature>
<dbReference type="EMBL" id="BJWL01000004">
    <property type="protein sequence ID" value="GFY85497.1"/>
    <property type="molecule type" value="Genomic_DNA"/>
</dbReference>
<feature type="region of interest" description="Disordered" evidence="2">
    <location>
        <begin position="122"/>
        <end position="163"/>
    </location>
</feature>
<comment type="caution">
    <text evidence="3">The sequence shown here is derived from an EMBL/GenBank/DDBJ whole genome shotgun (WGS) entry which is preliminary data.</text>
</comment>
<feature type="coiled-coil region" evidence="1">
    <location>
        <begin position="217"/>
        <end position="247"/>
    </location>
</feature>
<dbReference type="AlphaFoldDB" id="A0A7J0EIN6"/>